<dbReference type="Proteomes" id="UP001061999">
    <property type="component" value="Unassembled WGS sequence"/>
</dbReference>
<protein>
    <submittedName>
        <fullName evidence="1">Uncharacterized protein</fullName>
    </submittedName>
</protein>
<evidence type="ECO:0000313" key="2">
    <source>
        <dbReference type="Proteomes" id="UP001061999"/>
    </source>
</evidence>
<comment type="caution">
    <text evidence="1">The sequence shown here is derived from an EMBL/GenBank/DDBJ whole genome shotgun (WGS) entry which is preliminary data.</text>
</comment>
<gene>
    <name evidence="1" type="ORF">OC610_29010</name>
</gene>
<keyword evidence="2" id="KW-1185">Reference proteome</keyword>
<dbReference type="EMBL" id="JAOSHO010001081">
    <property type="protein sequence ID" value="MCW1248493.1"/>
    <property type="molecule type" value="Genomic_DNA"/>
</dbReference>
<sequence length="70" mass="8007">SAEPTNSTLHPGALFDVRSSARTIAFRHPPPVLLKHLFGTMVRKLLPLCRHTVQTFTGNNLMRHKRSNWF</sequence>
<dbReference type="RefSeq" id="WP_264433277.1">
    <property type="nucleotide sequence ID" value="NZ_JAOSHO010001081.1"/>
</dbReference>
<reference evidence="1" key="1">
    <citation type="submission" date="2022-07" db="EMBL/GenBank/DDBJ databases">
        <title>Pseudomonas agronomica sp. nov.: a novel bacterium with biotechnological application in the synthesis of biofertilizers from valorized agricultural residues.</title>
        <authorList>
            <person name="Robas M."/>
            <person name="Fernandez V.M."/>
            <person name="Luna L."/>
            <person name="Provanza A."/>
            <person name="Jimenez P.A."/>
        </authorList>
    </citation>
    <scope>NUCLEOTIDE SEQUENCE</scope>
    <source>
        <strain evidence="1">SAICEU22T</strain>
    </source>
</reference>
<organism evidence="1 2">
    <name type="scientific">Pseudomonas agronomica</name>
    <dbReference type="NCBI Taxonomy" id="2979328"/>
    <lineage>
        <taxon>Bacteria</taxon>
        <taxon>Pseudomonadati</taxon>
        <taxon>Pseudomonadota</taxon>
        <taxon>Gammaproteobacteria</taxon>
        <taxon>Pseudomonadales</taxon>
        <taxon>Pseudomonadaceae</taxon>
        <taxon>Pseudomonas</taxon>
    </lineage>
</organism>
<name>A0ABT3FHC7_9PSED</name>
<accession>A0ABT3FHC7</accession>
<proteinExistence type="predicted"/>
<feature type="non-terminal residue" evidence="1">
    <location>
        <position position="1"/>
    </location>
</feature>
<evidence type="ECO:0000313" key="1">
    <source>
        <dbReference type="EMBL" id="MCW1248493.1"/>
    </source>
</evidence>